<proteinExistence type="inferred from homology"/>
<comment type="similarity">
    <text evidence="1 6">Belongs to the thioredoxin family.</text>
</comment>
<keyword evidence="4" id="KW-1015">Disulfide bond</keyword>
<evidence type="ECO:0000313" key="9">
    <source>
        <dbReference type="Proteomes" id="UP000194003"/>
    </source>
</evidence>
<evidence type="ECO:0000256" key="1">
    <source>
        <dbReference type="ARBA" id="ARBA00008987"/>
    </source>
</evidence>
<dbReference type="PANTHER" id="PTHR45663:SF11">
    <property type="entry name" value="GEO12009P1"/>
    <property type="match status" value="1"/>
</dbReference>
<feature type="domain" description="Thioredoxin" evidence="7">
    <location>
        <begin position="1"/>
        <end position="106"/>
    </location>
</feature>
<evidence type="ECO:0000256" key="2">
    <source>
        <dbReference type="ARBA" id="ARBA00022448"/>
    </source>
</evidence>
<accession>A0A1Y2K1G6</accession>
<dbReference type="GO" id="GO:0045454">
    <property type="term" value="P:cell redox homeostasis"/>
    <property type="evidence" value="ECO:0007669"/>
    <property type="project" value="TreeGrafter"/>
</dbReference>
<dbReference type="PROSITE" id="PS51352">
    <property type="entry name" value="THIOREDOXIN_2"/>
    <property type="match status" value="1"/>
</dbReference>
<keyword evidence="5" id="KW-0676">Redox-active center</keyword>
<comment type="caution">
    <text evidence="8">The sequence shown here is derived from an EMBL/GenBank/DDBJ whole genome shotgun (WGS) entry which is preliminary data.</text>
</comment>
<keyword evidence="3" id="KW-0249">Electron transport</keyword>
<dbReference type="Proteomes" id="UP000194003">
    <property type="component" value="Unassembled WGS sequence"/>
</dbReference>
<keyword evidence="2" id="KW-0813">Transport</keyword>
<evidence type="ECO:0000256" key="4">
    <source>
        <dbReference type="ARBA" id="ARBA00023157"/>
    </source>
</evidence>
<evidence type="ECO:0000259" key="7">
    <source>
        <dbReference type="PROSITE" id="PS51352"/>
    </source>
</evidence>
<dbReference type="GO" id="GO:0005829">
    <property type="term" value="C:cytosol"/>
    <property type="evidence" value="ECO:0007669"/>
    <property type="project" value="TreeGrafter"/>
</dbReference>
<dbReference type="PIRSF" id="PIRSF000077">
    <property type="entry name" value="Thioredoxin"/>
    <property type="match status" value="1"/>
</dbReference>
<dbReference type="OrthoDB" id="9790390at2"/>
<sequence>MVIDVAEDQFSALILKQSQPLILQFWAEWCGNSRKMIPIYAAVAEQLQERVLAYRLNIDHNPTVPRQYGIRGVPVFMIMHQGRILDTHTGVMEEGEFAAWIQRHLPAAG</sequence>
<dbReference type="PANTHER" id="PTHR45663">
    <property type="entry name" value="GEO12009P1"/>
    <property type="match status" value="1"/>
</dbReference>
<dbReference type="InterPro" id="IPR013766">
    <property type="entry name" value="Thioredoxin_domain"/>
</dbReference>
<dbReference type="STRING" id="1434232.MAIT1_01865"/>
<evidence type="ECO:0000256" key="5">
    <source>
        <dbReference type="ARBA" id="ARBA00023284"/>
    </source>
</evidence>
<dbReference type="RefSeq" id="WP_085444339.1">
    <property type="nucleotide sequence ID" value="NZ_LVJN01000020.1"/>
</dbReference>
<evidence type="ECO:0000256" key="6">
    <source>
        <dbReference type="PIRNR" id="PIRNR000077"/>
    </source>
</evidence>
<dbReference type="InterPro" id="IPR036249">
    <property type="entry name" value="Thioredoxin-like_sf"/>
</dbReference>
<evidence type="ECO:0000256" key="3">
    <source>
        <dbReference type="ARBA" id="ARBA00022982"/>
    </source>
</evidence>
<evidence type="ECO:0000313" key="8">
    <source>
        <dbReference type="EMBL" id="OSM01822.1"/>
    </source>
</evidence>
<dbReference type="InterPro" id="IPR005746">
    <property type="entry name" value="Thioredoxin"/>
</dbReference>
<keyword evidence="9" id="KW-1185">Reference proteome</keyword>
<organism evidence="8 9">
    <name type="scientific">Magnetofaba australis IT-1</name>
    <dbReference type="NCBI Taxonomy" id="1434232"/>
    <lineage>
        <taxon>Bacteria</taxon>
        <taxon>Pseudomonadati</taxon>
        <taxon>Pseudomonadota</taxon>
        <taxon>Magnetococcia</taxon>
        <taxon>Magnetococcales</taxon>
        <taxon>Magnetococcaceae</taxon>
        <taxon>Magnetofaba</taxon>
    </lineage>
</organism>
<reference evidence="8 9" key="1">
    <citation type="journal article" date="2016" name="BMC Genomics">
        <title>Combined genomic and structural analyses of a cultured magnetotactic bacterium reveals its niche adaptation to a dynamic environment.</title>
        <authorList>
            <person name="Araujo A.C."/>
            <person name="Morillo V."/>
            <person name="Cypriano J."/>
            <person name="Teixeira L.C."/>
            <person name="Leao P."/>
            <person name="Lyra S."/>
            <person name="Almeida L.G."/>
            <person name="Bazylinski D.A."/>
            <person name="Vasconcellos A.T."/>
            <person name="Abreu F."/>
            <person name="Lins U."/>
        </authorList>
    </citation>
    <scope>NUCLEOTIDE SEQUENCE [LARGE SCALE GENOMIC DNA]</scope>
    <source>
        <strain evidence="8 9">IT-1</strain>
    </source>
</reference>
<protein>
    <recommendedName>
        <fullName evidence="6">Thioredoxin</fullName>
    </recommendedName>
</protein>
<dbReference type="EMBL" id="LVJN01000020">
    <property type="protein sequence ID" value="OSM01822.1"/>
    <property type="molecule type" value="Genomic_DNA"/>
</dbReference>
<dbReference type="Gene3D" id="3.40.30.10">
    <property type="entry name" value="Glutaredoxin"/>
    <property type="match status" value="1"/>
</dbReference>
<dbReference type="GO" id="GO:0015035">
    <property type="term" value="F:protein-disulfide reductase activity"/>
    <property type="evidence" value="ECO:0007669"/>
    <property type="project" value="InterPro"/>
</dbReference>
<dbReference type="SUPFAM" id="SSF52833">
    <property type="entry name" value="Thioredoxin-like"/>
    <property type="match status" value="1"/>
</dbReference>
<name>A0A1Y2K1G6_9PROT</name>
<dbReference type="CDD" id="cd02947">
    <property type="entry name" value="TRX_family"/>
    <property type="match status" value="1"/>
</dbReference>
<gene>
    <name evidence="8" type="ORF">MAIT1_01865</name>
</gene>
<dbReference type="AlphaFoldDB" id="A0A1Y2K1G6"/>
<dbReference type="Pfam" id="PF00085">
    <property type="entry name" value="Thioredoxin"/>
    <property type="match status" value="1"/>
</dbReference>